<dbReference type="InterPro" id="IPR000640">
    <property type="entry name" value="EFG_V-like"/>
</dbReference>
<dbReference type="GO" id="GO:0005743">
    <property type="term" value="C:mitochondrial inner membrane"/>
    <property type="evidence" value="ECO:0007669"/>
    <property type="project" value="UniProtKB-SubCell"/>
</dbReference>
<evidence type="ECO:0000256" key="1">
    <source>
        <dbReference type="ARBA" id="ARBA00005454"/>
    </source>
</evidence>
<evidence type="ECO:0000256" key="6">
    <source>
        <dbReference type="ARBA" id="ARBA00023134"/>
    </source>
</evidence>
<reference evidence="12" key="1">
    <citation type="submission" date="2016-04" db="UniProtKB">
        <authorList>
            <consortium name="WormBaseParasite"/>
        </authorList>
    </citation>
    <scope>IDENTIFICATION</scope>
</reference>
<dbReference type="OMA" id="QVKCDEN"/>
<feature type="domain" description="Tr-type G" evidence="9">
    <location>
        <begin position="33"/>
        <end position="210"/>
    </location>
</feature>
<dbReference type="Gene3D" id="3.30.70.2570">
    <property type="entry name" value="Elongation factor 4, C-terminal domain"/>
    <property type="match status" value="1"/>
</dbReference>
<dbReference type="GO" id="GO:0005759">
    <property type="term" value="C:mitochondrial matrix"/>
    <property type="evidence" value="ECO:0007669"/>
    <property type="project" value="UniProtKB-UniRule"/>
</dbReference>
<evidence type="ECO:0000256" key="7">
    <source>
        <dbReference type="ARBA" id="ARBA00023136"/>
    </source>
</evidence>
<keyword evidence="6 8" id="KW-0342">GTP-binding</keyword>
<dbReference type="InterPro" id="IPR005225">
    <property type="entry name" value="Small_GTP-bd"/>
</dbReference>
<keyword evidence="7 8" id="KW-0472">Membrane</keyword>
<dbReference type="PROSITE" id="PS51722">
    <property type="entry name" value="G_TR_2"/>
    <property type="match status" value="1"/>
</dbReference>
<dbReference type="Gene3D" id="3.40.50.300">
    <property type="entry name" value="P-loop containing nucleotide triphosphate hydrolases"/>
    <property type="match status" value="1"/>
</dbReference>
<dbReference type="NCBIfam" id="TIGR00231">
    <property type="entry name" value="small_GTP"/>
    <property type="match status" value="1"/>
</dbReference>
<feature type="binding site" evidence="8">
    <location>
        <begin position="103"/>
        <end position="107"/>
    </location>
    <ligand>
        <name>GTP</name>
        <dbReference type="ChEBI" id="CHEBI:37565"/>
    </ligand>
</feature>
<feature type="binding site" evidence="8">
    <location>
        <begin position="42"/>
        <end position="49"/>
    </location>
    <ligand>
        <name>GTP</name>
        <dbReference type="ChEBI" id="CHEBI:37565"/>
    </ligand>
</feature>
<dbReference type="GO" id="GO:0097177">
    <property type="term" value="F:mitochondrial ribosome binding"/>
    <property type="evidence" value="ECO:0007669"/>
    <property type="project" value="TreeGrafter"/>
</dbReference>
<dbReference type="Pfam" id="PF06421">
    <property type="entry name" value="LepA_C"/>
    <property type="match status" value="1"/>
</dbReference>
<dbReference type="NCBIfam" id="TIGR01393">
    <property type="entry name" value="lepA"/>
    <property type="match status" value="1"/>
</dbReference>
<dbReference type="InterPro" id="IPR035654">
    <property type="entry name" value="LepA_IV"/>
</dbReference>
<dbReference type="FunFam" id="3.40.50.300:FF:000078">
    <property type="entry name" value="Elongation factor 4"/>
    <property type="match status" value="1"/>
</dbReference>
<comment type="catalytic activity">
    <reaction evidence="8">
        <text>GTP + H2O = GDP + phosphate + H(+)</text>
        <dbReference type="Rhea" id="RHEA:19669"/>
        <dbReference type="ChEBI" id="CHEBI:15377"/>
        <dbReference type="ChEBI" id="CHEBI:15378"/>
        <dbReference type="ChEBI" id="CHEBI:37565"/>
        <dbReference type="ChEBI" id="CHEBI:43474"/>
        <dbReference type="ChEBI" id="CHEBI:58189"/>
        <dbReference type="EC" id="3.6.5.n1"/>
    </reaction>
</comment>
<evidence type="ECO:0000256" key="2">
    <source>
        <dbReference type="ARBA" id="ARBA00022741"/>
    </source>
</evidence>
<dbReference type="AlphaFoldDB" id="A0A0R3PQA7"/>
<dbReference type="GO" id="GO:0003924">
    <property type="term" value="F:GTPase activity"/>
    <property type="evidence" value="ECO:0007669"/>
    <property type="project" value="UniProtKB-UniRule"/>
</dbReference>
<dbReference type="Gene3D" id="2.40.30.10">
    <property type="entry name" value="Translation factors"/>
    <property type="match status" value="1"/>
</dbReference>
<dbReference type="OrthoDB" id="1074at2759"/>
<evidence type="ECO:0000313" key="11">
    <source>
        <dbReference type="Proteomes" id="UP000267027"/>
    </source>
</evidence>
<gene>
    <name evidence="10" type="ORF">ACOC_LOCUS7506</name>
</gene>
<evidence type="ECO:0000313" key="12">
    <source>
        <dbReference type="WBParaSite" id="ACOC_0000750501-mRNA-1"/>
    </source>
</evidence>
<name>A0A0R3PQA7_ANGCS</name>
<evidence type="ECO:0000313" key="10">
    <source>
        <dbReference type="EMBL" id="VDM59091.1"/>
    </source>
</evidence>
<dbReference type="InterPro" id="IPR000795">
    <property type="entry name" value="T_Tr_GTP-bd_dom"/>
</dbReference>
<dbReference type="SUPFAM" id="SSF54980">
    <property type="entry name" value="EF-G C-terminal domain-like"/>
    <property type="match status" value="2"/>
</dbReference>
<dbReference type="EMBL" id="UYYA01004046">
    <property type="protein sequence ID" value="VDM59091.1"/>
    <property type="molecule type" value="Genomic_DNA"/>
</dbReference>
<sequence>MEWLNLFKYRNCRCFSFRPDDSIRLDLSKYPPEKIRNFSIVAHVDHGKSTLADRLLELSGVVKRGERCSQILDRLPVERERGITVKAQTSALPYKDYLLNLIDTPGHVDFSAEVCRSLSVCDGILLVIAANEGVQAQTLANFWLAFERNIRIIPVINKIDLSGANISKVESQLKNLFGFDAEECLKISAKSGLNVENLFDSIVQRVPFPAADAGAPFRAQIFDSMFDHFRGAIALIRVMDGSVQKGQKIRSFHYGKEYEVLEVPSPMIPVEYDTMSVTERRAGRHENSQVISQEARVGETLFEASRVGSIVPFADFNPSKPTVYAGLFPVETSQYDDLKQALERLSLNDPSVSITPDFSPALGLGWKVGFLGVLHMEVFGARLEKEYGANIILSHPSVEYKAIIKNNETVRKKRFGGKGEISIIDASKFPCESDIEKFLEPVVKVIQMVVPTEFMGTVNGLCSEHRGERGEISSVDEDRLLIIWRLPLAEVIIDFFDRLKQLTSGYVTFDYELDGYLETSLVKVTITINGREVPEFSQITPATMARERAKLIVHRLKREIPRQQYEVTIKGELFSGFLETAAVTLSRVARSLLPNNTKSIDSKFKLLL</sequence>
<keyword evidence="2 8" id="KW-0547">Nucleotide-binding</keyword>
<keyword evidence="4 8" id="KW-0378">Hydrolase</keyword>
<evidence type="ECO:0000259" key="9">
    <source>
        <dbReference type="PROSITE" id="PS51722"/>
    </source>
</evidence>
<comment type="subcellular location">
    <subcellularLocation>
        <location evidence="8">Mitochondrion inner membrane</location>
        <topology evidence="8">Peripheral membrane protein</topology>
        <orientation evidence="8">Matrix side</orientation>
    </subcellularLocation>
</comment>
<dbReference type="SMART" id="SM00838">
    <property type="entry name" value="EFG_C"/>
    <property type="match status" value="1"/>
</dbReference>
<comment type="similarity">
    <text evidence="1">Belongs to the TRAFAC class translation factor GTPase superfamily. Classic translation factor GTPase family. LepA subfamily.</text>
</comment>
<dbReference type="InterPro" id="IPR027417">
    <property type="entry name" value="P-loop_NTPase"/>
</dbReference>
<dbReference type="InterPro" id="IPR031157">
    <property type="entry name" value="G_TR_CS"/>
</dbReference>
<evidence type="ECO:0000256" key="8">
    <source>
        <dbReference type="HAMAP-Rule" id="MF_03137"/>
    </source>
</evidence>
<dbReference type="PROSITE" id="PS00301">
    <property type="entry name" value="G_TR_1"/>
    <property type="match status" value="1"/>
</dbReference>
<dbReference type="PRINTS" id="PR00315">
    <property type="entry name" value="ELONGATNFCT"/>
</dbReference>
<dbReference type="HAMAP" id="MF_00071">
    <property type="entry name" value="LepA"/>
    <property type="match status" value="1"/>
</dbReference>
<dbReference type="WBParaSite" id="ACOC_0000750501-mRNA-1">
    <property type="protein sequence ID" value="ACOC_0000750501-mRNA-1"/>
    <property type="gene ID" value="ACOC_0000750501"/>
</dbReference>
<accession>A0A0R3PQA7</accession>
<dbReference type="EC" id="3.6.5.n1" evidence="8"/>
<dbReference type="SUPFAM" id="SSF50447">
    <property type="entry name" value="Translation proteins"/>
    <property type="match status" value="1"/>
</dbReference>
<comment type="similarity">
    <text evidence="8">Belongs to the GTP-binding elongation factor family. LepA subfamily.</text>
</comment>
<evidence type="ECO:0000256" key="3">
    <source>
        <dbReference type="ARBA" id="ARBA00022792"/>
    </source>
</evidence>
<dbReference type="InterPro" id="IPR006297">
    <property type="entry name" value="EF-4"/>
</dbReference>
<dbReference type="GO" id="GO:0005525">
    <property type="term" value="F:GTP binding"/>
    <property type="evidence" value="ECO:0007669"/>
    <property type="project" value="UniProtKB-UniRule"/>
</dbReference>
<dbReference type="FunFam" id="3.30.70.870:FF:000004">
    <property type="entry name" value="Translation factor GUF1, mitochondrial"/>
    <property type="match status" value="1"/>
</dbReference>
<dbReference type="GO" id="GO:0006412">
    <property type="term" value="P:translation"/>
    <property type="evidence" value="ECO:0007669"/>
    <property type="project" value="UniProtKB-KW"/>
</dbReference>
<dbReference type="CDD" id="cd03709">
    <property type="entry name" value="lepA_C"/>
    <property type="match status" value="1"/>
</dbReference>
<keyword evidence="11" id="KW-1185">Reference proteome</keyword>
<keyword evidence="5 8" id="KW-0496">Mitochondrion</keyword>
<dbReference type="InterPro" id="IPR009000">
    <property type="entry name" value="Transl_B-barrel_sf"/>
</dbReference>
<feature type="binding site" evidence="8">
    <location>
        <begin position="157"/>
        <end position="160"/>
    </location>
    <ligand>
        <name>GTP</name>
        <dbReference type="ChEBI" id="CHEBI:37565"/>
    </ligand>
</feature>
<proteinExistence type="inferred from homology"/>
<protein>
    <recommendedName>
        <fullName evidence="8">Translation factor GUF1 homolog, mitochondrial</fullName>
        <ecNumber evidence="8">3.6.5.n1</ecNumber>
    </recommendedName>
    <alternativeName>
        <fullName evidence="8">Elongation factor 4 homolog</fullName>
        <shortName evidence="8">EF-4</shortName>
    </alternativeName>
    <alternativeName>
        <fullName evidence="8">GTPase GUF1 homolog</fullName>
    </alternativeName>
    <alternativeName>
        <fullName evidence="8">Ribosomal back-translocase</fullName>
    </alternativeName>
</protein>
<dbReference type="InterPro" id="IPR035647">
    <property type="entry name" value="EFG_III/V"/>
</dbReference>
<dbReference type="GO" id="GO:0045727">
    <property type="term" value="P:positive regulation of translation"/>
    <property type="evidence" value="ECO:0007669"/>
    <property type="project" value="UniProtKB-UniRule"/>
</dbReference>
<dbReference type="CDD" id="cd01890">
    <property type="entry name" value="LepA"/>
    <property type="match status" value="1"/>
</dbReference>
<keyword evidence="8" id="KW-0648">Protein biosynthesis</keyword>
<reference evidence="10 11" key="2">
    <citation type="submission" date="2018-11" db="EMBL/GenBank/DDBJ databases">
        <authorList>
            <consortium name="Pathogen Informatics"/>
        </authorList>
    </citation>
    <scope>NUCLEOTIDE SEQUENCE [LARGE SCALE GENOMIC DNA]</scope>
    <source>
        <strain evidence="10 11">Costa Rica</strain>
    </source>
</reference>
<dbReference type="STRING" id="334426.A0A0R3PQA7"/>
<dbReference type="Pfam" id="PF00009">
    <property type="entry name" value="GTP_EFTU"/>
    <property type="match status" value="1"/>
</dbReference>
<dbReference type="Proteomes" id="UP000267027">
    <property type="component" value="Unassembled WGS sequence"/>
</dbReference>
<dbReference type="Pfam" id="PF00679">
    <property type="entry name" value="EFG_C"/>
    <property type="match status" value="1"/>
</dbReference>
<dbReference type="Gene3D" id="3.30.70.870">
    <property type="entry name" value="Elongation Factor G (Translational Gtpase), domain 3"/>
    <property type="match status" value="1"/>
</dbReference>
<comment type="function">
    <text evidence="8">Promotes mitochondrial protein synthesis. May act as a fidelity factor of the translation reaction, by catalyzing a one-codon backward translocation of tRNAs on improperly translocated ribosomes. Binds to mitochondrial ribosomes in a GTP-dependent manner.</text>
</comment>
<evidence type="ECO:0000256" key="4">
    <source>
        <dbReference type="ARBA" id="ARBA00022801"/>
    </source>
</evidence>
<dbReference type="InterPro" id="IPR038363">
    <property type="entry name" value="LepA_C_sf"/>
</dbReference>
<dbReference type="PANTHER" id="PTHR43512:SF7">
    <property type="entry name" value="TRANSLATION FACTOR GUF1, MITOCHONDRIAL"/>
    <property type="match status" value="1"/>
</dbReference>
<dbReference type="SUPFAM" id="SSF52540">
    <property type="entry name" value="P-loop containing nucleoside triphosphate hydrolases"/>
    <property type="match status" value="1"/>
</dbReference>
<dbReference type="PANTHER" id="PTHR43512">
    <property type="entry name" value="TRANSLATION FACTOR GUF1-RELATED"/>
    <property type="match status" value="1"/>
</dbReference>
<evidence type="ECO:0000256" key="5">
    <source>
        <dbReference type="ARBA" id="ARBA00023128"/>
    </source>
</evidence>
<keyword evidence="3 8" id="KW-0999">Mitochondrion inner membrane</keyword>
<dbReference type="InterPro" id="IPR013842">
    <property type="entry name" value="LepA_CTD"/>
</dbReference>
<organism evidence="12">
    <name type="scientific">Angiostrongylus costaricensis</name>
    <name type="common">Nematode worm</name>
    <dbReference type="NCBI Taxonomy" id="334426"/>
    <lineage>
        <taxon>Eukaryota</taxon>
        <taxon>Metazoa</taxon>
        <taxon>Ecdysozoa</taxon>
        <taxon>Nematoda</taxon>
        <taxon>Chromadorea</taxon>
        <taxon>Rhabditida</taxon>
        <taxon>Rhabditina</taxon>
        <taxon>Rhabditomorpha</taxon>
        <taxon>Strongyloidea</taxon>
        <taxon>Metastrongylidae</taxon>
        <taxon>Angiostrongylus</taxon>
    </lineage>
</organism>
<dbReference type="Gene3D" id="3.30.70.240">
    <property type="match status" value="1"/>
</dbReference>